<reference evidence="2" key="1">
    <citation type="submission" date="2021-06" db="EMBL/GenBank/DDBJ databases">
        <authorList>
            <person name="Kallberg Y."/>
            <person name="Tangrot J."/>
            <person name="Rosling A."/>
        </authorList>
    </citation>
    <scope>NUCLEOTIDE SEQUENCE</scope>
    <source>
        <strain evidence="2">AZ414A</strain>
    </source>
</reference>
<dbReference type="AlphaFoldDB" id="A0A9N9BEY5"/>
<evidence type="ECO:0000256" key="1">
    <source>
        <dbReference type="SAM" id="Phobius"/>
    </source>
</evidence>
<protein>
    <submittedName>
        <fullName evidence="2">6316_t:CDS:1</fullName>
    </submittedName>
</protein>
<dbReference type="Proteomes" id="UP000789706">
    <property type="component" value="Unassembled WGS sequence"/>
</dbReference>
<organism evidence="2 3">
    <name type="scientific">Diversispora eburnea</name>
    <dbReference type="NCBI Taxonomy" id="1213867"/>
    <lineage>
        <taxon>Eukaryota</taxon>
        <taxon>Fungi</taxon>
        <taxon>Fungi incertae sedis</taxon>
        <taxon>Mucoromycota</taxon>
        <taxon>Glomeromycotina</taxon>
        <taxon>Glomeromycetes</taxon>
        <taxon>Diversisporales</taxon>
        <taxon>Diversisporaceae</taxon>
        <taxon>Diversispora</taxon>
    </lineage>
</organism>
<keyword evidence="1" id="KW-0812">Transmembrane</keyword>
<comment type="caution">
    <text evidence="2">The sequence shown here is derived from an EMBL/GenBank/DDBJ whole genome shotgun (WGS) entry which is preliminary data.</text>
</comment>
<evidence type="ECO:0000313" key="3">
    <source>
        <dbReference type="Proteomes" id="UP000789706"/>
    </source>
</evidence>
<sequence>MSDSNNHNQIKVGEEPPSYESISADVVPAYSIIISTPTQTHVRYSTRNDISCFVNDSVNDFENWNSVNRSEMEIKSIIPFLQFGVIKLIALAAVVSPSFGTPSLRS</sequence>
<feature type="transmembrane region" description="Helical" evidence="1">
    <location>
        <begin position="77"/>
        <end position="99"/>
    </location>
</feature>
<name>A0A9N9BEY5_9GLOM</name>
<keyword evidence="1" id="KW-1133">Transmembrane helix</keyword>
<evidence type="ECO:0000313" key="2">
    <source>
        <dbReference type="EMBL" id="CAG8561440.1"/>
    </source>
</evidence>
<accession>A0A9N9BEY5</accession>
<gene>
    <name evidence="2" type="ORF">DEBURN_LOCUS7609</name>
</gene>
<dbReference type="EMBL" id="CAJVPK010000948">
    <property type="protein sequence ID" value="CAG8561440.1"/>
    <property type="molecule type" value="Genomic_DNA"/>
</dbReference>
<keyword evidence="3" id="KW-1185">Reference proteome</keyword>
<proteinExistence type="predicted"/>
<keyword evidence="1" id="KW-0472">Membrane</keyword>